<evidence type="ECO:0000313" key="2">
    <source>
        <dbReference type="Proteomes" id="UP000030689"/>
    </source>
</evidence>
<evidence type="ECO:0000313" key="1">
    <source>
        <dbReference type="EMBL" id="ESQ27837.1"/>
    </source>
</evidence>
<dbReference type="Proteomes" id="UP000030689">
    <property type="component" value="Unassembled WGS sequence"/>
</dbReference>
<sequence length="96" mass="11385">MKIRGYKIIDLLGQLYRCQNVLRRLQCYIKYSSSIRTLFFFSSLFLSTSKLRKINQEVAKSTKNSFPPCVSRSITQRFRRNCFCFSFFVVSESRNS</sequence>
<dbReference type="AlphaFoldDB" id="V4KDG6"/>
<dbReference type="KEGG" id="eus:EUTSA_v10019372mg"/>
<keyword evidence="2" id="KW-1185">Reference proteome</keyword>
<accession>V4KDG6</accession>
<name>V4KDG6_EUTSA</name>
<gene>
    <name evidence="1" type="ORF">EUTSA_v10019372mg</name>
</gene>
<dbReference type="Gramene" id="ESQ27837">
    <property type="protein sequence ID" value="ESQ27837"/>
    <property type="gene ID" value="EUTSA_v10019372mg"/>
</dbReference>
<protein>
    <submittedName>
        <fullName evidence="1">Uncharacterized protein</fullName>
    </submittedName>
</protein>
<proteinExistence type="predicted"/>
<organism evidence="1 2">
    <name type="scientific">Eutrema salsugineum</name>
    <name type="common">Saltwater cress</name>
    <name type="synonym">Sisymbrium salsugineum</name>
    <dbReference type="NCBI Taxonomy" id="72664"/>
    <lineage>
        <taxon>Eukaryota</taxon>
        <taxon>Viridiplantae</taxon>
        <taxon>Streptophyta</taxon>
        <taxon>Embryophyta</taxon>
        <taxon>Tracheophyta</taxon>
        <taxon>Spermatophyta</taxon>
        <taxon>Magnoliopsida</taxon>
        <taxon>eudicotyledons</taxon>
        <taxon>Gunneridae</taxon>
        <taxon>Pentapetalae</taxon>
        <taxon>rosids</taxon>
        <taxon>malvids</taxon>
        <taxon>Brassicales</taxon>
        <taxon>Brassicaceae</taxon>
        <taxon>Eutremeae</taxon>
        <taxon>Eutrema</taxon>
    </lineage>
</organism>
<dbReference type="EMBL" id="KI517953">
    <property type="protein sequence ID" value="ESQ27837.1"/>
    <property type="molecule type" value="Genomic_DNA"/>
</dbReference>
<reference evidence="1 2" key="1">
    <citation type="journal article" date="2013" name="Front. Plant Sci.">
        <title>The Reference Genome of the Halophytic Plant Eutrema salsugineum.</title>
        <authorList>
            <person name="Yang R."/>
            <person name="Jarvis D.E."/>
            <person name="Chen H."/>
            <person name="Beilstein M.A."/>
            <person name="Grimwood J."/>
            <person name="Jenkins J."/>
            <person name="Shu S."/>
            <person name="Prochnik S."/>
            <person name="Xin M."/>
            <person name="Ma C."/>
            <person name="Schmutz J."/>
            <person name="Wing R.A."/>
            <person name="Mitchell-Olds T."/>
            <person name="Schumaker K.S."/>
            <person name="Wang X."/>
        </authorList>
    </citation>
    <scope>NUCLEOTIDE SEQUENCE [LARGE SCALE GENOMIC DNA]</scope>
</reference>